<dbReference type="EMBL" id="AK440421">
    <property type="protein sequence ID" value="BAN64215.1"/>
    <property type="molecule type" value="mRNA"/>
</dbReference>
<protein>
    <submittedName>
        <fullName evidence="1">Uncharacterized protein</fullName>
    </submittedName>
</protein>
<reference evidence="1" key="1">
    <citation type="journal article" date="2014" name="BMC Genomics">
        <title>The Babesia bovis gene and promoter model: an update from full-length EST analysis.</title>
        <authorList>
            <person name="Yamagishi J."/>
            <person name="Wakaguri H."/>
            <person name="Yokoyama N."/>
            <person name="Yamashita R."/>
            <person name="Suzuki Y."/>
            <person name="Xuan X."/>
            <person name="Igarashi I."/>
        </authorList>
    </citation>
    <scope>NUCLEOTIDE SEQUENCE</scope>
    <source>
        <strain evidence="1">Texas</strain>
    </source>
</reference>
<name>S6C7A9_BABBO</name>
<evidence type="ECO:0000313" key="1">
    <source>
        <dbReference type="EMBL" id="BAN64215.1"/>
    </source>
</evidence>
<sequence>MFNWAYKLMFIIGNVRRLFIYELLNLTQALKRYSCHSCTCDLHLEAVVILSDKCILQLYFTSAPGWNYDNHRKLVLCRQPPIVHT</sequence>
<accession>S6C7A9</accession>
<organism evidence="1">
    <name type="scientific">Babesia bovis</name>
    <dbReference type="NCBI Taxonomy" id="5865"/>
    <lineage>
        <taxon>Eukaryota</taxon>
        <taxon>Sar</taxon>
        <taxon>Alveolata</taxon>
        <taxon>Apicomplexa</taxon>
        <taxon>Aconoidasida</taxon>
        <taxon>Piroplasmida</taxon>
        <taxon>Babesiidae</taxon>
        <taxon>Babesia</taxon>
    </lineage>
</organism>
<proteinExistence type="evidence at transcript level"/>
<dbReference type="VEuPathDB" id="PiroplasmaDB:BBOV_I004205"/>
<dbReference type="AlphaFoldDB" id="S6C7A9"/>